<dbReference type="EMBL" id="QWVT01000001">
    <property type="protein sequence ID" value="RID88940.1"/>
    <property type="molecule type" value="Genomic_DNA"/>
</dbReference>
<dbReference type="InterPro" id="IPR014986">
    <property type="entry name" value="XkdN-like"/>
</dbReference>
<dbReference type="Proteomes" id="UP000265816">
    <property type="component" value="Unassembled WGS sequence"/>
</dbReference>
<name>A0A398BMF0_9BACI</name>
<evidence type="ECO:0000313" key="1">
    <source>
        <dbReference type="EMBL" id="RID88940.1"/>
    </source>
</evidence>
<accession>A0A398BMF0</accession>
<dbReference type="Gene3D" id="3.30.2220.30">
    <property type="match status" value="1"/>
</dbReference>
<dbReference type="InterPro" id="IPR038559">
    <property type="entry name" value="XkdN-like_sf"/>
</dbReference>
<dbReference type="RefSeq" id="WP_119110852.1">
    <property type="nucleotide sequence ID" value="NZ_CBCSEO010000001.1"/>
</dbReference>
<dbReference type="AlphaFoldDB" id="A0A398BMF0"/>
<reference evidence="1 2" key="1">
    <citation type="submission" date="2018-08" db="EMBL/GenBank/DDBJ databases">
        <title>Bacillus jemisoniae sp. nov., Bacillus chryseoplanitiae sp. nov., Bacillus resnikiae sp. nov., and Bacillus frankliniae sp. nov., isolated from Viking spacecraft and associated surfaces.</title>
        <authorList>
            <person name="Seuylemezian A."/>
            <person name="Vaishampayan P."/>
        </authorList>
    </citation>
    <scope>NUCLEOTIDE SEQUENCE [LARGE SCALE GENOMIC DNA]</scope>
    <source>
        <strain evidence="1 2">JJ-247</strain>
    </source>
</reference>
<organism evidence="1 2">
    <name type="scientific">Mesobacillus zeae</name>
    <dbReference type="NCBI Taxonomy" id="1917180"/>
    <lineage>
        <taxon>Bacteria</taxon>
        <taxon>Bacillati</taxon>
        <taxon>Bacillota</taxon>
        <taxon>Bacilli</taxon>
        <taxon>Bacillales</taxon>
        <taxon>Bacillaceae</taxon>
        <taxon>Mesobacillus</taxon>
    </lineage>
</organism>
<proteinExistence type="predicted"/>
<evidence type="ECO:0000313" key="2">
    <source>
        <dbReference type="Proteomes" id="UP000265816"/>
    </source>
</evidence>
<gene>
    <name evidence="1" type="ORF">D1970_00100</name>
</gene>
<keyword evidence="2" id="KW-1185">Reference proteome</keyword>
<sequence>MSDALKALLASDLNIEKNVHIKRLGVDFIVKALTDETLEEAREEATHFVGKGAKQKKEVDTRMLGGLLISKACVEPDFNHVELIKAKGAKDAADVVTKTLLPGEIEKLQMAILELSGFEDDEEEIEEVKN</sequence>
<dbReference type="OrthoDB" id="2899518at2"/>
<dbReference type="Pfam" id="PF08890">
    <property type="entry name" value="Phage_TAC_5"/>
    <property type="match status" value="1"/>
</dbReference>
<protein>
    <recommendedName>
        <fullName evidence="3">XkdN-like protein</fullName>
    </recommendedName>
</protein>
<comment type="caution">
    <text evidence="1">The sequence shown here is derived from an EMBL/GenBank/DDBJ whole genome shotgun (WGS) entry which is preliminary data.</text>
</comment>
<evidence type="ECO:0008006" key="3">
    <source>
        <dbReference type="Google" id="ProtNLM"/>
    </source>
</evidence>